<keyword evidence="1" id="KW-0493">Microtubule</keyword>
<dbReference type="GO" id="GO:0005874">
    <property type="term" value="C:microtubule"/>
    <property type="evidence" value="ECO:0007669"/>
    <property type="project" value="UniProtKB-KW"/>
</dbReference>
<dbReference type="InterPro" id="IPR001372">
    <property type="entry name" value="Dynein_light_chain_typ-1/2"/>
</dbReference>
<proteinExistence type="inferred from homology"/>
<comment type="similarity">
    <text evidence="1">Belongs to the dynein light chain family.</text>
</comment>
<comment type="subcellular location">
    <subcellularLocation>
        <location evidence="1">Cytoplasm</location>
        <location evidence="1">Cytoskeleton</location>
    </subcellularLocation>
</comment>
<dbReference type="GO" id="GO:0007017">
    <property type="term" value="P:microtubule-based process"/>
    <property type="evidence" value="ECO:0007669"/>
    <property type="project" value="InterPro"/>
</dbReference>
<dbReference type="PANTHER" id="PTHR11886">
    <property type="entry name" value="DYNEIN LIGHT CHAIN"/>
    <property type="match status" value="1"/>
</dbReference>
<dbReference type="WBParaSite" id="maker-PairedContig_1167-snap-gene-1.25-mRNA-1">
    <property type="protein sequence ID" value="maker-PairedContig_1167-snap-gene-1.25-mRNA-1"/>
    <property type="gene ID" value="maker-PairedContig_1167-snap-gene-1.25"/>
</dbReference>
<dbReference type="InterPro" id="IPR037177">
    <property type="entry name" value="DLC_sf"/>
</dbReference>
<keyword evidence="1" id="KW-0505">Motor protein</keyword>
<dbReference type="Pfam" id="PF01221">
    <property type="entry name" value="Dynein_light"/>
    <property type="match status" value="1"/>
</dbReference>
<evidence type="ECO:0000313" key="2">
    <source>
        <dbReference type="WBParaSite" id="maker-PairedContig_1167-snap-gene-1.25-mRNA-1"/>
    </source>
</evidence>
<evidence type="ECO:0000256" key="1">
    <source>
        <dbReference type="RuleBase" id="RU365010"/>
    </source>
</evidence>
<protein>
    <recommendedName>
        <fullName evidence="1">Dynein light chain</fullName>
    </recommendedName>
</protein>
<dbReference type="Gene3D" id="3.30.740.10">
    <property type="entry name" value="Protein Inhibitor Of Neuronal Nitric Oxide Synthase"/>
    <property type="match status" value="1"/>
</dbReference>
<keyword evidence="1" id="KW-0963">Cytoplasm</keyword>
<organism evidence="2">
    <name type="scientific">Wuchereria bancrofti</name>
    <dbReference type="NCBI Taxonomy" id="6293"/>
    <lineage>
        <taxon>Eukaryota</taxon>
        <taxon>Metazoa</taxon>
        <taxon>Ecdysozoa</taxon>
        <taxon>Nematoda</taxon>
        <taxon>Chromadorea</taxon>
        <taxon>Rhabditida</taxon>
        <taxon>Spirurina</taxon>
        <taxon>Spiruromorpha</taxon>
        <taxon>Filarioidea</taxon>
        <taxon>Onchocercidae</taxon>
        <taxon>Wuchereria</taxon>
    </lineage>
</organism>
<sequence length="164" mass="18535">MINTIGTMLMIRRSAKSVIRTTSITEMYACCTAVVADVAKQIFPFHAVDISGKTDTGICGIGVKQFGTKKKMISNKIEVKETDMESEMIQKSMAIALEAQKQYSLDKDMAFYVKEEFERRFGPTWHCVVGKSFGSSFSYEIQHFILLKLNQLSIMIFKCGKQCK</sequence>
<keyword evidence="1" id="KW-0206">Cytoskeleton</keyword>
<dbReference type="AlphaFoldDB" id="A0A1I8EA52"/>
<accession>A0A1I8EA52</accession>
<dbReference type="PANTHER" id="PTHR11886:SF55">
    <property type="entry name" value="DYNEIN LIGHT CHAIN 2, CYTOPLASMIC-RELATED"/>
    <property type="match status" value="1"/>
</dbReference>
<dbReference type="FunFam" id="3.30.740.10:FF:000006">
    <property type="entry name" value="Dynein light chain"/>
    <property type="match status" value="1"/>
</dbReference>
<dbReference type="GO" id="GO:0045505">
    <property type="term" value="F:dynein intermediate chain binding"/>
    <property type="evidence" value="ECO:0007669"/>
    <property type="project" value="TreeGrafter"/>
</dbReference>
<keyword evidence="1" id="KW-0243">Dynein</keyword>
<dbReference type="SUPFAM" id="SSF54648">
    <property type="entry name" value="DLC"/>
    <property type="match status" value="1"/>
</dbReference>
<dbReference type="SMART" id="SM01375">
    <property type="entry name" value="Dynein_light"/>
    <property type="match status" value="1"/>
</dbReference>
<dbReference type="GO" id="GO:0005868">
    <property type="term" value="C:cytoplasmic dynein complex"/>
    <property type="evidence" value="ECO:0007669"/>
    <property type="project" value="TreeGrafter"/>
</dbReference>
<dbReference type="STRING" id="6293.A0A1I8EA52"/>
<reference evidence="2" key="1">
    <citation type="submission" date="2016-11" db="UniProtKB">
        <authorList>
            <consortium name="WormBaseParasite"/>
        </authorList>
    </citation>
    <scope>IDENTIFICATION</scope>
    <source>
        <strain evidence="2">pt0022</strain>
    </source>
</reference>
<name>A0A1I8EA52_WUCBA</name>